<dbReference type="AlphaFoldDB" id="A0A401ICM6"/>
<dbReference type="GO" id="GO:0003677">
    <property type="term" value="F:DNA binding"/>
    <property type="evidence" value="ECO:0007669"/>
    <property type="project" value="InterPro"/>
</dbReference>
<dbReference type="Pfam" id="PF00239">
    <property type="entry name" value="Resolvase"/>
    <property type="match status" value="1"/>
</dbReference>
<protein>
    <recommendedName>
        <fullName evidence="1">HTH merR-type domain-containing protein</fullName>
    </recommendedName>
</protein>
<accession>A0A401ICM6</accession>
<dbReference type="NCBIfam" id="NF033518">
    <property type="entry name" value="transpos_IS607"/>
    <property type="match status" value="1"/>
</dbReference>
<organism evidence="2 3">
    <name type="scientific">Aphanothece sacrum FPU1</name>
    <dbReference type="NCBI Taxonomy" id="1920663"/>
    <lineage>
        <taxon>Bacteria</taxon>
        <taxon>Bacillati</taxon>
        <taxon>Cyanobacteriota</taxon>
        <taxon>Cyanophyceae</taxon>
        <taxon>Oscillatoriophycideae</taxon>
        <taxon>Chroococcales</taxon>
        <taxon>Aphanothecaceae</taxon>
        <taxon>Aphanothece</taxon>
    </lineage>
</organism>
<dbReference type="Pfam" id="PF00376">
    <property type="entry name" value="MerR"/>
    <property type="match status" value="1"/>
</dbReference>
<dbReference type="SUPFAM" id="SSF53041">
    <property type="entry name" value="Resolvase-like"/>
    <property type="match status" value="1"/>
</dbReference>
<dbReference type="Proteomes" id="UP000287247">
    <property type="component" value="Unassembled WGS sequence"/>
</dbReference>
<gene>
    <name evidence="2" type="ORF">AsFPU1_0386</name>
</gene>
<dbReference type="InterPro" id="IPR048046">
    <property type="entry name" value="Transpos_IS607"/>
</dbReference>
<dbReference type="RefSeq" id="WP_124973203.1">
    <property type="nucleotide sequence ID" value="NZ_BDQK01000001.1"/>
</dbReference>
<dbReference type="GO" id="GO:0000150">
    <property type="term" value="F:DNA strand exchange activity"/>
    <property type="evidence" value="ECO:0007669"/>
    <property type="project" value="InterPro"/>
</dbReference>
<name>A0A401ICM6_APHSA</name>
<dbReference type="EMBL" id="BDQK01000001">
    <property type="protein sequence ID" value="GBF78994.1"/>
    <property type="molecule type" value="Genomic_DNA"/>
</dbReference>
<dbReference type="SMART" id="SM00857">
    <property type="entry name" value="Resolvase"/>
    <property type="match status" value="1"/>
</dbReference>
<evidence type="ECO:0000313" key="2">
    <source>
        <dbReference type="EMBL" id="GBF78994.1"/>
    </source>
</evidence>
<dbReference type="Gene3D" id="1.10.1660.10">
    <property type="match status" value="1"/>
</dbReference>
<dbReference type="GO" id="GO:0006355">
    <property type="term" value="P:regulation of DNA-templated transcription"/>
    <property type="evidence" value="ECO:0007669"/>
    <property type="project" value="InterPro"/>
</dbReference>
<feature type="domain" description="HTH merR-type" evidence="1">
    <location>
        <begin position="1"/>
        <end position="47"/>
    </location>
</feature>
<evidence type="ECO:0000313" key="3">
    <source>
        <dbReference type="Proteomes" id="UP000287247"/>
    </source>
</evidence>
<dbReference type="InterPro" id="IPR010093">
    <property type="entry name" value="SinI_DNA-bd"/>
</dbReference>
<dbReference type="InterPro" id="IPR000551">
    <property type="entry name" value="MerR-type_HTH_dom"/>
</dbReference>
<dbReference type="PROSITE" id="PS50937">
    <property type="entry name" value="HTH_MERR_2"/>
    <property type="match status" value="1"/>
</dbReference>
<dbReference type="Gene3D" id="3.40.50.1390">
    <property type="entry name" value="Resolvase, N-terminal catalytic domain"/>
    <property type="match status" value="1"/>
</dbReference>
<dbReference type="NCBIfam" id="TIGR01764">
    <property type="entry name" value="excise"/>
    <property type="match status" value="1"/>
</dbReference>
<reference evidence="3" key="1">
    <citation type="submission" date="2017-05" db="EMBL/GenBank/DDBJ databases">
        <title>Physiological properties and genetic analysis related to exopolysaccharide production of fresh-water unicellular cyanobacterium Aphanothece sacrum, Suizenji Nori, that has been cultured as a food source in Japan.</title>
        <authorList>
            <person name="Kanesaki Y."/>
            <person name="Yoshikawa S."/>
            <person name="Ohki K."/>
        </authorList>
    </citation>
    <scope>NUCLEOTIDE SEQUENCE [LARGE SCALE GENOMIC DNA]</scope>
    <source>
        <strain evidence="3">FPU1</strain>
    </source>
</reference>
<dbReference type="PANTHER" id="PTHR36172:SF1">
    <property type="entry name" value="RESOLVASE-RELATED"/>
    <property type="match status" value="1"/>
</dbReference>
<evidence type="ECO:0000259" key="1">
    <source>
        <dbReference type="PROSITE" id="PS50937"/>
    </source>
</evidence>
<dbReference type="OrthoDB" id="572247at2"/>
<dbReference type="InterPro" id="IPR036162">
    <property type="entry name" value="Resolvase-like_N_sf"/>
</dbReference>
<dbReference type="PANTHER" id="PTHR36172">
    <property type="match status" value="1"/>
</dbReference>
<sequence>MSSFLTIKQAAEILGVSTKTVRRWDQNGKISSIRTPGGHRRFKSNELLNNTTKASATIGYARINPNQSEEQLNQQVFKLQTYCQERGWNCEIINDCGSGVDYSSKGLIRLIKLICHHKLERLVLSHKDRLLTLGADLVFTLCEIFGVEVVIINSTDEVALEDDLTNDLQDIIQLFNTRVYGSRNSHNTHLVKQLQQITKSLSS</sequence>
<dbReference type="SUPFAM" id="SSF46955">
    <property type="entry name" value="Putative DNA-binding domain"/>
    <property type="match status" value="1"/>
</dbReference>
<dbReference type="InterPro" id="IPR006119">
    <property type="entry name" value="Resolv_N"/>
</dbReference>
<dbReference type="InterPro" id="IPR009061">
    <property type="entry name" value="DNA-bd_dom_put_sf"/>
</dbReference>
<comment type="caution">
    <text evidence="2">The sequence shown here is derived from an EMBL/GenBank/DDBJ whole genome shotgun (WGS) entry which is preliminary data.</text>
</comment>
<dbReference type="InterPro" id="IPR051491">
    <property type="entry name" value="Recombinase/Transposase-rel"/>
</dbReference>
<keyword evidence="3" id="KW-1185">Reference proteome</keyword>
<dbReference type="CDD" id="cd04762">
    <property type="entry name" value="HTH_MerR-trunc"/>
    <property type="match status" value="1"/>
</dbReference>
<proteinExistence type="predicted"/>
<dbReference type="Gene3D" id="1.10.287.2170">
    <property type="match status" value="1"/>
</dbReference>